<keyword evidence="2" id="KW-1133">Transmembrane helix</keyword>
<feature type="domain" description="DUF8176" evidence="3">
    <location>
        <begin position="239"/>
        <end position="356"/>
    </location>
</feature>
<keyword evidence="5" id="KW-1185">Reference proteome</keyword>
<sequence length="363" mass="38674">MADTIHTDIDDFDDFDTPQTVSAPQPVAATERAVRAHTGPVMRAGGEITDDGVQFGADPDFVVEADRRSGATFDIPAADDILDVRRQQRTRGRGGRGAVNPDDTAQPADDVSADRGSETGGEAGPLSREQQRQQKQADRERRKAEREQRVQDRRAERDRQRETAASAKADARERAPHRQRPRRALLAGASAAALAAAAVGVGGYLFLHKSSDTPADVPPQTTTAAAQPKAAQFAAGDACRPGNADGATVLDSTSSTDRSTPQSTISALEHAYYAQRSGSAVAAVWAKNTAGVNAAAIQMGIDQHFANRQSAYCVQVTPTSKPDTFTVQTIESDGVNEQRGKQEVTVRNNNGTYEIVGLRNLAS</sequence>
<dbReference type="RefSeq" id="WP_007240494.1">
    <property type="nucleotide sequence ID" value="NZ_BAFB01000206.1"/>
</dbReference>
<protein>
    <recommendedName>
        <fullName evidence="3">DUF8176 domain-containing protein</fullName>
    </recommendedName>
</protein>
<evidence type="ECO:0000256" key="2">
    <source>
        <dbReference type="SAM" id="Phobius"/>
    </source>
</evidence>
<evidence type="ECO:0000313" key="4">
    <source>
        <dbReference type="EMBL" id="GAB36312.1"/>
    </source>
</evidence>
<dbReference type="InterPro" id="IPR058489">
    <property type="entry name" value="DUF8176"/>
</dbReference>
<dbReference type="Proteomes" id="UP000005038">
    <property type="component" value="Unassembled WGS sequence"/>
</dbReference>
<comment type="caution">
    <text evidence="4">The sequence shown here is derived from an EMBL/GenBank/DDBJ whole genome shotgun (WGS) entry which is preliminary data.</text>
</comment>
<dbReference type="AlphaFoldDB" id="H5TS54"/>
<evidence type="ECO:0000313" key="5">
    <source>
        <dbReference type="Proteomes" id="UP000005038"/>
    </source>
</evidence>
<reference evidence="4" key="1">
    <citation type="submission" date="2012-02" db="EMBL/GenBank/DDBJ databases">
        <title>Whole genome shotgun sequence of Gordonia otitidis NBRC 100426.</title>
        <authorList>
            <person name="Yoshida I."/>
            <person name="Hosoyama A."/>
            <person name="Tsuchikane K."/>
            <person name="Katsumata H."/>
            <person name="Yamazaki S."/>
            <person name="Fujita N."/>
        </authorList>
    </citation>
    <scope>NUCLEOTIDE SEQUENCE [LARGE SCALE GENOMIC DNA]</scope>
    <source>
        <strain evidence="4">NBRC 100426</strain>
    </source>
</reference>
<proteinExistence type="predicted"/>
<feature type="compositionally biased region" description="Low complexity" evidence="1">
    <location>
        <begin position="215"/>
        <end position="238"/>
    </location>
</feature>
<dbReference type="STRING" id="1108044.GOOTI_206_00450"/>
<organism evidence="4 5">
    <name type="scientific">Gordonia otitidis (strain DSM 44809 / CCUG 52243 / JCM 12355 / NBRC 100426 / IFM 10032)</name>
    <dbReference type="NCBI Taxonomy" id="1108044"/>
    <lineage>
        <taxon>Bacteria</taxon>
        <taxon>Bacillati</taxon>
        <taxon>Actinomycetota</taxon>
        <taxon>Actinomycetes</taxon>
        <taxon>Mycobacteriales</taxon>
        <taxon>Gordoniaceae</taxon>
        <taxon>Gordonia</taxon>
    </lineage>
</organism>
<keyword evidence="2" id="KW-0472">Membrane</keyword>
<dbReference type="Pfam" id="PF26527">
    <property type="entry name" value="DUF8176"/>
    <property type="match status" value="1"/>
</dbReference>
<gene>
    <name evidence="4" type="ORF">GOOTI_206_00450</name>
</gene>
<feature type="region of interest" description="Disordered" evidence="1">
    <location>
        <begin position="1"/>
        <end position="54"/>
    </location>
</feature>
<accession>H5TS54</accession>
<feature type="transmembrane region" description="Helical" evidence="2">
    <location>
        <begin position="184"/>
        <end position="207"/>
    </location>
</feature>
<evidence type="ECO:0000259" key="3">
    <source>
        <dbReference type="Pfam" id="PF26527"/>
    </source>
</evidence>
<name>H5TS54_GORO1</name>
<dbReference type="OrthoDB" id="4382015at2"/>
<evidence type="ECO:0000256" key="1">
    <source>
        <dbReference type="SAM" id="MobiDB-lite"/>
    </source>
</evidence>
<keyword evidence="2" id="KW-0812">Transmembrane</keyword>
<feature type="region of interest" description="Disordered" evidence="1">
    <location>
        <begin position="70"/>
        <end position="181"/>
    </location>
</feature>
<feature type="compositionally biased region" description="Basic and acidic residues" evidence="1">
    <location>
        <begin position="129"/>
        <end position="162"/>
    </location>
</feature>
<feature type="compositionally biased region" description="Polar residues" evidence="1">
    <location>
        <begin position="250"/>
        <end position="262"/>
    </location>
</feature>
<feature type="region of interest" description="Disordered" evidence="1">
    <location>
        <begin position="215"/>
        <end position="262"/>
    </location>
</feature>
<dbReference type="EMBL" id="BAFB01000206">
    <property type="protein sequence ID" value="GAB36312.1"/>
    <property type="molecule type" value="Genomic_DNA"/>
</dbReference>